<evidence type="ECO:0000256" key="1">
    <source>
        <dbReference type="SAM" id="SignalP"/>
    </source>
</evidence>
<comment type="caution">
    <text evidence="2">The sequence shown here is derived from an EMBL/GenBank/DDBJ whole genome shotgun (WGS) entry which is preliminary data.</text>
</comment>
<keyword evidence="1" id="KW-0732">Signal</keyword>
<organism evidence="2 3">
    <name type="scientific">Alteromonas lipolytica</name>
    <dbReference type="NCBI Taxonomy" id="1856405"/>
    <lineage>
        <taxon>Bacteria</taxon>
        <taxon>Pseudomonadati</taxon>
        <taxon>Pseudomonadota</taxon>
        <taxon>Gammaproteobacteria</taxon>
        <taxon>Alteromonadales</taxon>
        <taxon>Alteromonadaceae</taxon>
        <taxon>Alteromonas/Salinimonas group</taxon>
        <taxon>Alteromonas</taxon>
    </lineage>
</organism>
<name>A0A1E8FKJ5_9ALTE</name>
<evidence type="ECO:0000313" key="2">
    <source>
        <dbReference type="EMBL" id="OFI36276.1"/>
    </source>
</evidence>
<feature type="chain" id="PRO_5009214418" description="Solute-binding protein family 3/N-terminal domain-containing protein" evidence="1">
    <location>
        <begin position="22"/>
        <end position="288"/>
    </location>
</feature>
<evidence type="ECO:0008006" key="4">
    <source>
        <dbReference type="Google" id="ProtNLM"/>
    </source>
</evidence>
<dbReference type="OrthoDB" id="547680at2"/>
<dbReference type="RefSeq" id="WP_070174683.1">
    <property type="nucleotide sequence ID" value="NZ_BMJR01000007.1"/>
</dbReference>
<dbReference type="EMBL" id="MJIC01000002">
    <property type="protein sequence ID" value="OFI36276.1"/>
    <property type="molecule type" value="Genomic_DNA"/>
</dbReference>
<feature type="signal peptide" evidence="1">
    <location>
        <begin position="1"/>
        <end position="21"/>
    </location>
</feature>
<accession>A0A1E8FKJ5</accession>
<evidence type="ECO:0000313" key="3">
    <source>
        <dbReference type="Proteomes" id="UP000176037"/>
    </source>
</evidence>
<dbReference type="STRING" id="1856405.BFC17_09155"/>
<gene>
    <name evidence="2" type="ORF">BFC17_09155</name>
</gene>
<dbReference type="Proteomes" id="UP000176037">
    <property type="component" value="Unassembled WGS sequence"/>
</dbReference>
<dbReference type="AlphaFoldDB" id="A0A1E8FKJ5"/>
<proteinExistence type="predicted"/>
<dbReference type="SUPFAM" id="SSF53850">
    <property type="entry name" value="Periplasmic binding protein-like II"/>
    <property type="match status" value="1"/>
</dbReference>
<protein>
    <recommendedName>
        <fullName evidence="4">Solute-binding protein family 3/N-terminal domain-containing protein</fullName>
    </recommendedName>
</protein>
<reference evidence="2 3" key="1">
    <citation type="submission" date="2016-09" db="EMBL/GenBank/DDBJ databases">
        <title>Alteromonas lipolytica, a new species isolated from sea water.</title>
        <authorList>
            <person name="Wu Y.-H."/>
            <person name="Cheng H."/>
            <person name="Xu X.-W."/>
        </authorList>
    </citation>
    <scope>NUCLEOTIDE SEQUENCE [LARGE SCALE GENOMIC DNA]</scope>
    <source>
        <strain evidence="2 3">JW12</strain>
    </source>
</reference>
<keyword evidence="3" id="KW-1185">Reference proteome</keyword>
<sequence>MKKLAWVVAFTSLVYSLTVRAAEVIRIPTFTTEHPIVNYLALQLEQAVRVTNDDFGAAEIVRLKIPVEEERQLRNLNQGITDVAWATCSVQRNSDYRMVPVPMIAGLFGFRVNLIRETDHRFNQINTLNDLTSLIAVQSPKWHDYDILVKNGFTVLSSDRFSAYRAVEKGLADFYPRGIAEVIGEMEIANTKGLVIAPGHALRYPLIFLLYVEKHNQKLANRLTLGFQRNIENGEFLALLEQQDWYTTAVSLLPGRKVFELTNHGSLGGCKEAEETYKDLLQAPYVKP</sequence>